<sequence>QGKKGSSAIFPGQSCKDIKESGDFTTNGTYWIRPQGLNVSFQGYCEMSFVGEWMNVSQSWIENTLKGGLTLTYSEDGNGLIISGTETSYGCGRRPQSGALTLIKGYWTKIKYTQEFRGVTSCWSIFGDDHYGQESVNSHSGLHAFSFDDGDSITNQYYMGGNSHDFDGIPRKCDGNLVTNFWRNPNPAVRYATVILRRNLTAQKAGIFTGTSCGTPTYRIKDISISF</sequence>
<accession>A0ABN8NVM7</accession>
<dbReference type="SUPFAM" id="SSF56496">
    <property type="entry name" value="Fibrinogen C-terminal domain-like"/>
    <property type="match status" value="1"/>
</dbReference>
<dbReference type="NCBIfam" id="NF040941">
    <property type="entry name" value="GGGWT_bact"/>
    <property type="match status" value="1"/>
</dbReference>
<organism evidence="1 2">
    <name type="scientific">Porites lobata</name>
    <dbReference type="NCBI Taxonomy" id="104759"/>
    <lineage>
        <taxon>Eukaryota</taxon>
        <taxon>Metazoa</taxon>
        <taxon>Cnidaria</taxon>
        <taxon>Anthozoa</taxon>
        <taxon>Hexacorallia</taxon>
        <taxon>Scleractinia</taxon>
        <taxon>Fungiina</taxon>
        <taxon>Poritidae</taxon>
        <taxon>Porites</taxon>
    </lineage>
</organism>
<gene>
    <name evidence="1" type="ORF">PLOB_00026643</name>
</gene>
<reference evidence="1 2" key="1">
    <citation type="submission" date="2022-05" db="EMBL/GenBank/DDBJ databases">
        <authorList>
            <consortium name="Genoscope - CEA"/>
            <person name="William W."/>
        </authorList>
    </citation>
    <scope>NUCLEOTIDE SEQUENCE [LARGE SCALE GENOMIC DNA]</scope>
</reference>
<evidence type="ECO:0000313" key="1">
    <source>
        <dbReference type="EMBL" id="CAH3118870.1"/>
    </source>
</evidence>
<dbReference type="InterPro" id="IPR036056">
    <property type="entry name" value="Fibrinogen-like_C"/>
</dbReference>
<keyword evidence="2" id="KW-1185">Reference proteome</keyword>
<dbReference type="Proteomes" id="UP001159405">
    <property type="component" value="Unassembled WGS sequence"/>
</dbReference>
<feature type="non-terminal residue" evidence="1">
    <location>
        <position position="1"/>
    </location>
</feature>
<name>A0ABN8NVM7_9CNID</name>
<proteinExistence type="predicted"/>
<evidence type="ECO:0000313" key="2">
    <source>
        <dbReference type="Proteomes" id="UP001159405"/>
    </source>
</evidence>
<comment type="caution">
    <text evidence="1">The sequence shown here is derived from an EMBL/GenBank/DDBJ whole genome shotgun (WGS) entry which is preliminary data.</text>
</comment>
<dbReference type="EMBL" id="CALNXK010000032">
    <property type="protein sequence ID" value="CAH3118870.1"/>
    <property type="molecule type" value="Genomic_DNA"/>
</dbReference>
<dbReference type="Gene3D" id="2.60.120.1000">
    <property type="match status" value="1"/>
</dbReference>
<protein>
    <submittedName>
        <fullName evidence="1">Uncharacterized protein</fullName>
    </submittedName>
</protein>